<dbReference type="GO" id="GO:0008270">
    <property type="term" value="F:zinc ion binding"/>
    <property type="evidence" value="ECO:0007669"/>
    <property type="project" value="UniProtKB-UniRule"/>
</dbReference>
<reference evidence="3" key="1">
    <citation type="submission" date="2019-08" db="EMBL/GenBank/DDBJ databases">
        <title>The genome of the North American firefly Photinus pyralis.</title>
        <authorList>
            <consortium name="Photinus pyralis genome working group"/>
            <person name="Fallon T.R."/>
            <person name="Sander Lower S.E."/>
            <person name="Weng J.-K."/>
        </authorList>
    </citation>
    <scope>NUCLEOTIDE SEQUENCE</scope>
    <source>
        <strain evidence="3">TRF0915ILg1</strain>
        <tissue evidence="3">Whole body</tissue>
    </source>
</reference>
<dbReference type="GO" id="GO:0005634">
    <property type="term" value="C:nucleus"/>
    <property type="evidence" value="ECO:0007669"/>
    <property type="project" value="InterPro"/>
</dbReference>
<dbReference type="PROSITE" id="PS51915">
    <property type="entry name" value="ZAD"/>
    <property type="match status" value="1"/>
</dbReference>
<dbReference type="EMBL" id="VTPC01004001">
    <property type="protein sequence ID" value="KAF2897623.1"/>
    <property type="molecule type" value="Genomic_DNA"/>
</dbReference>
<dbReference type="SUPFAM" id="SSF57716">
    <property type="entry name" value="Glucocorticoid receptor-like (DNA-binding domain)"/>
    <property type="match status" value="1"/>
</dbReference>
<gene>
    <name evidence="3" type="ORF">ILUMI_08552</name>
</gene>
<organism evidence="3 4">
    <name type="scientific">Ignelater luminosus</name>
    <name type="common">Cucubano</name>
    <name type="synonym">Pyrophorus luminosus</name>
    <dbReference type="NCBI Taxonomy" id="2038154"/>
    <lineage>
        <taxon>Eukaryota</taxon>
        <taxon>Metazoa</taxon>
        <taxon>Ecdysozoa</taxon>
        <taxon>Arthropoda</taxon>
        <taxon>Hexapoda</taxon>
        <taxon>Insecta</taxon>
        <taxon>Pterygota</taxon>
        <taxon>Neoptera</taxon>
        <taxon>Endopterygota</taxon>
        <taxon>Coleoptera</taxon>
        <taxon>Polyphaga</taxon>
        <taxon>Elateriformia</taxon>
        <taxon>Elateroidea</taxon>
        <taxon>Elateridae</taxon>
        <taxon>Agrypninae</taxon>
        <taxon>Pyrophorini</taxon>
        <taxon>Ignelater</taxon>
    </lineage>
</organism>
<feature type="binding site" evidence="1">
    <location>
        <position position="60"/>
    </location>
    <ligand>
        <name>Zn(2+)</name>
        <dbReference type="ChEBI" id="CHEBI:29105"/>
    </ligand>
</feature>
<dbReference type="OrthoDB" id="6077919at2759"/>
<dbReference type="Pfam" id="PF07776">
    <property type="entry name" value="zf-AD"/>
    <property type="match status" value="1"/>
</dbReference>
<keyword evidence="4" id="KW-1185">Reference proteome</keyword>
<dbReference type="Gene3D" id="3.40.1800.20">
    <property type="match status" value="1"/>
</dbReference>
<feature type="domain" description="ZAD" evidence="2">
    <location>
        <begin position="9"/>
        <end position="84"/>
    </location>
</feature>
<dbReference type="InterPro" id="IPR012934">
    <property type="entry name" value="Znf_AD"/>
</dbReference>
<comment type="caution">
    <text evidence="3">The sequence shown here is derived from an EMBL/GenBank/DDBJ whole genome shotgun (WGS) entry which is preliminary data.</text>
</comment>
<proteinExistence type="predicted"/>
<dbReference type="PANTHER" id="PTHR39942:SF1">
    <property type="entry name" value="BCDNA.LD26519-RELATED"/>
    <property type="match status" value="1"/>
</dbReference>
<keyword evidence="1" id="KW-0863">Zinc-finger</keyword>
<dbReference type="AlphaFoldDB" id="A0A8K0D1G0"/>
<name>A0A8K0D1G0_IGNLU</name>
<evidence type="ECO:0000313" key="4">
    <source>
        <dbReference type="Proteomes" id="UP000801492"/>
    </source>
</evidence>
<evidence type="ECO:0000259" key="2">
    <source>
        <dbReference type="PROSITE" id="PS51915"/>
    </source>
</evidence>
<dbReference type="PANTHER" id="PTHR39942">
    <property type="entry name" value="BCDNA.LD26519-RELATED"/>
    <property type="match status" value="1"/>
</dbReference>
<keyword evidence="1" id="KW-0862">Zinc</keyword>
<feature type="binding site" evidence="1">
    <location>
        <position position="14"/>
    </location>
    <ligand>
        <name>Zn(2+)</name>
        <dbReference type="ChEBI" id="CHEBI:29105"/>
    </ligand>
</feature>
<protein>
    <recommendedName>
        <fullName evidence="2">ZAD domain-containing protein</fullName>
    </recommendedName>
</protein>
<keyword evidence="1" id="KW-0479">Metal-binding</keyword>
<dbReference type="Proteomes" id="UP000801492">
    <property type="component" value="Unassembled WGS sequence"/>
</dbReference>
<evidence type="ECO:0000256" key="1">
    <source>
        <dbReference type="PROSITE-ProRule" id="PRU01263"/>
    </source>
</evidence>
<accession>A0A8K0D1G0</accession>
<feature type="binding site" evidence="1">
    <location>
        <position position="11"/>
    </location>
    <ligand>
        <name>Zn(2+)</name>
        <dbReference type="ChEBI" id="CHEBI:29105"/>
    </ligand>
</feature>
<sequence>MENIEDIMQLCRLCLIKDQANIPIFENIDNTRQILLKISTCLPVKVSQEDNLPKNICDECSRMLDVIHQFRNKAADSEKKLLQWLNQIDFDKLPNTFNNSLQQSHSININELDLKEENDIEIFETEVADFQDCGINEREAISSDATVAKETTVNTLKRKRSDPSIQSVSNENDITEVTEPKVIKVCINLTLFILSSFCLQFELLL</sequence>
<feature type="binding site" evidence="1">
    <location>
        <position position="57"/>
    </location>
    <ligand>
        <name>Zn(2+)</name>
        <dbReference type="ChEBI" id="CHEBI:29105"/>
    </ligand>
</feature>
<dbReference type="SMART" id="SM00868">
    <property type="entry name" value="zf-AD"/>
    <property type="match status" value="1"/>
</dbReference>
<evidence type="ECO:0000313" key="3">
    <source>
        <dbReference type="EMBL" id="KAF2897623.1"/>
    </source>
</evidence>